<keyword evidence="3" id="KW-1185">Reference proteome</keyword>
<feature type="transmembrane region" description="Helical" evidence="1">
    <location>
        <begin position="6"/>
        <end position="26"/>
    </location>
</feature>
<organism evidence="2 3">
    <name type="scientific">Actinoplanes sichuanensis</name>
    <dbReference type="NCBI Taxonomy" id="512349"/>
    <lineage>
        <taxon>Bacteria</taxon>
        <taxon>Bacillati</taxon>
        <taxon>Actinomycetota</taxon>
        <taxon>Actinomycetes</taxon>
        <taxon>Micromonosporales</taxon>
        <taxon>Micromonosporaceae</taxon>
        <taxon>Actinoplanes</taxon>
    </lineage>
</organism>
<keyword evidence="1" id="KW-1133">Transmembrane helix</keyword>
<dbReference type="RefSeq" id="WP_317795677.1">
    <property type="nucleotide sequence ID" value="NZ_AP028461.1"/>
</dbReference>
<evidence type="ECO:0000313" key="2">
    <source>
        <dbReference type="EMBL" id="MFD1373872.1"/>
    </source>
</evidence>
<gene>
    <name evidence="2" type="ORF">ACFQ5G_51815</name>
</gene>
<name>A0ABW4AWB9_9ACTN</name>
<dbReference type="EMBL" id="JBHTMK010000074">
    <property type="protein sequence ID" value="MFD1373872.1"/>
    <property type="molecule type" value="Genomic_DNA"/>
</dbReference>
<accession>A0ABW4AWB9</accession>
<keyword evidence="1" id="KW-0472">Membrane</keyword>
<reference evidence="3" key="1">
    <citation type="journal article" date="2019" name="Int. J. Syst. Evol. Microbiol.">
        <title>The Global Catalogue of Microorganisms (GCM) 10K type strain sequencing project: providing services to taxonomists for standard genome sequencing and annotation.</title>
        <authorList>
            <consortium name="The Broad Institute Genomics Platform"/>
            <consortium name="The Broad Institute Genome Sequencing Center for Infectious Disease"/>
            <person name="Wu L."/>
            <person name="Ma J."/>
        </authorList>
    </citation>
    <scope>NUCLEOTIDE SEQUENCE [LARGE SCALE GENOMIC DNA]</scope>
    <source>
        <strain evidence="3">CCM 7526</strain>
    </source>
</reference>
<dbReference type="Proteomes" id="UP001597183">
    <property type="component" value="Unassembled WGS sequence"/>
</dbReference>
<keyword evidence="1" id="KW-0812">Transmembrane</keyword>
<evidence type="ECO:0000313" key="3">
    <source>
        <dbReference type="Proteomes" id="UP001597183"/>
    </source>
</evidence>
<sequence length="76" mass="8593">MIAAHEVIGIGFGVLGTVTPLVAIWLRQRFRLQRERERGDYLRVATTLPPGSRVQEQRDDGTRLTVDIGIAYRNES</sequence>
<evidence type="ECO:0000256" key="1">
    <source>
        <dbReference type="SAM" id="Phobius"/>
    </source>
</evidence>
<proteinExistence type="predicted"/>
<protein>
    <submittedName>
        <fullName evidence="2">Uncharacterized protein</fullName>
    </submittedName>
</protein>
<comment type="caution">
    <text evidence="2">The sequence shown here is derived from an EMBL/GenBank/DDBJ whole genome shotgun (WGS) entry which is preliminary data.</text>
</comment>